<organism evidence="8 9">
    <name type="scientific">Plasmodium vinckei petteri</name>
    <dbReference type="NCBI Taxonomy" id="138298"/>
    <lineage>
        <taxon>Eukaryota</taxon>
        <taxon>Sar</taxon>
        <taxon>Alveolata</taxon>
        <taxon>Apicomplexa</taxon>
        <taxon>Aconoidasida</taxon>
        <taxon>Haemosporida</taxon>
        <taxon>Plasmodiidae</taxon>
        <taxon>Plasmodium</taxon>
        <taxon>Plasmodium (Vinckeia)</taxon>
    </lineage>
</organism>
<dbReference type="SUPFAM" id="SSF54928">
    <property type="entry name" value="RNA-binding domain, RBD"/>
    <property type="match status" value="1"/>
</dbReference>
<dbReference type="PRINTS" id="PR01738">
    <property type="entry name" value="RNABINDINGM8"/>
</dbReference>
<evidence type="ECO:0000313" key="8">
    <source>
        <dbReference type="EMBL" id="EUD73658.1"/>
    </source>
</evidence>
<dbReference type="InterPro" id="IPR000504">
    <property type="entry name" value="RRM_dom"/>
</dbReference>
<dbReference type="Gene3D" id="3.30.70.330">
    <property type="match status" value="1"/>
</dbReference>
<keyword evidence="5" id="KW-0539">Nucleus</keyword>
<comment type="subcellular location">
    <subcellularLocation>
        <location evidence="2">Cytoplasm</location>
    </subcellularLocation>
    <subcellularLocation>
        <location evidence="1">Nucleus</location>
    </subcellularLocation>
</comment>
<protein>
    <recommendedName>
        <fullName evidence="7">RRM domain-containing protein</fullName>
    </recommendedName>
</protein>
<dbReference type="Pfam" id="PF00076">
    <property type="entry name" value="RRM_1"/>
    <property type="match status" value="1"/>
</dbReference>
<evidence type="ECO:0000256" key="3">
    <source>
        <dbReference type="ARBA" id="ARBA00022490"/>
    </source>
</evidence>
<feature type="domain" description="RRM" evidence="7">
    <location>
        <begin position="36"/>
        <end position="114"/>
    </location>
</feature>
<dbReference type="InterPro" id="IPR008111">
    <property type="entry name" value="RNA-bd_8"/>
</dbReference>
<dbReference type="SMART" id="SM00360">
    <property type="entry name" value="RRM"/>
    <property type="match status" value="1"/>
</dbReference>
<dbReference type="EMBL" id="KI965395">
    <property type="protein sequence ID" value="EUD73658.1"/>
    <property type="molecule type" value="Genomic_DNA"/>
</dbReference>
<dbReference type="eggNOG" id="KOG0130">
    <property type="taxonomic scope" value="Eukaryota"/>
</dbReference>
<gene>
    <name evidence="8" type="ORF">YYG_00746</name>
</gene>
<dbReference type="InterPro" id="IPR035979">
    <property type="entry name" value="RBD_domain_sf"/>
</dbReference>
<keyword evidence="4 6" id="KW-0694">RNA-binding</keyword>
<evidence type="ECO:0000256" key="6">
    <source>
        <dbReference type="PROSITE-ProRule" id="PRU00176"/>
    </source>
</evidence>
<accession>W7AQG2</accession>
<dbReference type="PANTHER" id="PTHR45894">
    <property type="entry name" value="RNA-BINDING PROTEIN 8A"/>
    <property type="match status" value="1"/>
</dbReference>
<evidence type="ECO:0000313" key="9">
    <source>
        <dbReference type="Proteomes" id="UP000030659"/>
    </source>
</evidence>
<dbReference type="GO" id="GO:0005737">
    <property type="term" value="C:cytoplasm"/>
    <property type="evidence" value="ECO:0007669"/>
    <property type="project" value="UniProtKB-SubCell"/>
</dbReference>
<evidence type="ECO:0000256" key="4">
    <source>
        <dbReference type="ARBA" id="ARBA00022884"/>
    </source>
</evidence>
<name>W7AQG2_PLAVN</name>
<reference evidence="8 9" key="1">
    <citation type="submission" date="2013-02" db="EMBL/GenBank/DDBJ databases">
        <title>The Genome Sequence of Plasmodium vinckei petteri CR.</title>
        <authorList>
            <consortium name="The Broad Institute Genome Sequencing Platform"/>
            <consortium name="The Broad Institute Genome Sequencing Center for Infectious Disease"/>
            <person name="Neafsey D."/>
            <person name="Cheeseman I."/>
            <person name="Volkman S."/>
            <person name="Adams J."/>
            <person name="Walker B."/>
            <person name="Young S.K."/>
            <person name="Zeng Q."/>
            <person name="Gargeya S."/>
            <person name="Fitzgerald M."/>
            <person name="Haas B."/>
            <person name="Abouelleil A."/>
            <person name="Alvarado L."/>
            <person name="Arachchi H.M."/>
            <person name="Berlin A.M."/>
            <person name="Chapman S.B."/>
            <person name="Dewar J."/>
            <person name="Goldberg J."/>
            <person name="Griggs A."/>
            <person name="Gujja S."/>
            <person name="Hansen M."/>
            <person name="Howarth C."/>
            <person name="Imamovic A."/>
            <person name="Larimer J."/>
            <person name="McCowan C."/>
            <person name="Murphy C."/>
            <person name="Neiman D."/>
            <person name="Pearson M."/>
            <person name="Priest M."/>
            <person name="Roberts A."/>
            <person name="Saif S."/>
            <person name="Shea T."/>
            <person name="Sisk P."/>
            <person name="Sykes S."/>
            <person name="Wortman J."/>
            <person name="Nusbaum C."/>
            <person name="Birren B."/>
        </authorList>
    </citation>
    <scope>NUCLEOTIDE SEQUENCE [LARGE SCALE GENOMIC DNA]</scope>
    <source>
        <strain evidence="8 9">CR</strain>
    </source>
</reference>
<keyword evidence="3" id="KW-0963">Cytoplasm</keyword>
<evidence type="ECO:0000256" key="5">
    <source>
        <dbReference type="ARBA" id="ARBA00023242"/>
    </source>
</evidence>
<dbReference type="GO" id="GO:0003729">
    <property type="term" value="F:mRNA binding"/>
    <property type="evidence" value="ECO:0007669"/>
    <property type="project" value="InterPro"/>
</dbReference>
<dbReference type="Proteomes" id="UP000030659">
    <property type="component" value="Unassembled WGS sequence"/>
</dbReference>
<proteinExistence type="predicted"/>
<dbReference type="PROSITE" id="PS50102">
    <property type="entry name" value="RRM"/>
    <property type="match status" value="1"/>
</dbReference>
<evidence type="ECO:0000259" key="7">
    <source>
        <dbReference type="PROSITE" id="PS50102"/>
    </source>
</evidence>
<dbReference type="GO" id="GO:0005634">
    <property type="term" value="C:nucleus"/>
    <property type="evidence" value="ECO:0007669"/>
    <property type="project" value="UniProtKB-SubCell"/>
</dbReference>
<evidence type="ECO:0000256" key="2">
    <source>
        <dbReference type="ARBA" id="ARBA00004496"/>
    </source>
</evidence>
<dbReference type="InterPro" id="IPR012677">
    <property type="entry name" value="Nucleotide-bd_a/b_plait_sf"/>
</dbReference>
<evidence type="ECO:0000256" key="1">
    <source>
        <dbReference type="ARBA" id="ARBA00004123"/>
    </source>
</evidence>
<dbReference type="CDD" id="cd12324">
    <property type="entry name" value="RRM_RBM8"/>
    <property type="match status" value="1"/>
</dbReference>
<dbReference type="AlphaFoldDB" id="W7AQG2"/>
<sequence>MEDNYTNTTLNDDEVPAKCMEKRLLYLENNDTVEGWIIIITNIHGEAREDYIKEVFEEFGQIRNLHLNLDRRTGFIKGYAFLEFENFVDAKRAIDEMNGSMLLNQKIHVDWAFVQDKKKN</sequence>
<dbReference type="GO" id="GO:0006396">
    <property type="term" value="P:RNA processing"/>
    <property type="evidence" value="ECO:0007669"/>
    <property type="project" value="InterPro"/>
</dbReference>
<dbReference type="InterPro" id="IPR033744">
    <property type="entry name" value="RRM_RBM8"/>
</dbReference>